<dbReference type="InterPro" id="IPR013022">
    <property type="entry name" value="Xyl_isomerase-like_TIM-brl"/>
</dbReference>
<dbReference type="Gene3D" id="3.20.20.150">
    <property type="entry name" value="Divalent-metal-dependent TIM barrel enzymes"/>
    <property type="match status" value="1"/>
</dbReference>
<dbReference type="AlphaFoldDB" id="A0A9W6DH49"/>
<evidence type="ECO:0000313" key="3">
    <source>
        <dbReference type="Proteomes" id="UP001144256"/>
    </source>
</evidence>
<dbReference type="PANTHER" id="PTHR12110:SF21">
    <property type="entry name" value="XYLOSE ISOMERASE-LIKE TIM BARREL DOMAIN-CONTAINING PROTEIN"/>
    <property type="match status" value="1"/>
</dbReference>
<keyword evidence="2" id="KW-0413">Isomerase</keyword>
<name>A0A9W6DH49_9FIRM</name>
<dbReference type="EMBL" id="BRLB01000015">
    <property type="protein sequence ID" value="GKX31202.1"/>
    <property type="molecule type" value="Genomic_DNA"/>
</dbReference>
<reference evidence="2" key="1">
    <citation type="submission" date="2022-06" db="EMBL/GenBank/DDBJ databases">
        <title>Vallitalea longa sp. nov., an anaerobic bacterium isolated from marine sediment.</title>
        <authorList>
            <person name="Hirano S."/>
            <person name="Terahara T."/>
            <person name="Mori K."/>
            <person name="Hamada M."/>
            <person name="Matsumoto R."/>
            <person name="Kobayashi T."/>
        </authorList>
    </citation>
    <scope>NUCLEOTIDE SEQUENCE</scope>
    <source>
        <strain evidence="2">SH18-1</strain>
    </source>
</reference>
<protein>
    <submittedName>
        <fullName evidence="2">Sugar phosphate isomerase</fullName>
    </submittedName>
</protein>
<dbReference type="SUPFAM" id="SSF51658">
    <property type="entry name" value="Xylose isomerase-like"/>
    <property type="match status" value="1"/>
</dbReference>
<evidence type="ECO:0000313" key="2">
    <source>
        <dbReference type="EMBL" id="GKX31202.1"/>
    </source>
</evidence>
<gene>
    <name evidence="2" type="ORF">SH1V18_36820</name>
</gene>
<dbReference type="GO" id="GO:0016853">
    <property type="term" value="F:isomerase activity"/>
    <property type="evidence" value="ECO:0007669"/>
    <property type="project" value="UniProtKB-KW"/>
</dbReference>
<dbReference type="InterPro" id="IPR050312">
    <property type="entry name" value="IolE/XylAMocC-like"/>
</dbReference>
<organism evidence="2 3">
    <name type="scientific">Vallitalea longa</name>
    <dbReference type="NCBI Taxonomy" id="2936439"/>
    <lineage>
        <taxon>Bacteria</taxon>
        <taxon>Bacillati</taxon>
        <taxon>Bacillota</taxon>
        <taxon>Clostridia</taxon>
        <taxon>Lachnospirales</taxon>
        <taxon>Vallitaleaceae</taxon>
        <taxon>Vallitalea</taxon>
    </lineage>
</organism>
<dbReference type="Pfam" id="PF01261">
    <property type="entry name" value="AP_endonuc_2"/>
    <property type="match status" value="1"/>
</dbReference>
<dbReference type="RefSeq" id="WP_281818019.1">
    <property type="nucleotide sequence ID" value="NZ_BRLB01000015.1"/>
</dbReference>
<dbReference type="Proteomes" id="UP001144256">
    <property type="component" value="Unassembled WGS sequence"/>
</dbReference>
<proteinExistence type="predicted"/>
<accession>A0A9W6DH49</accession>
<comment type="caution">
    <text evidence="2">The sequence shown here is derived from an EMBL/GenBank/DDBJ whole genome shotgun (WGS) entry which is preliminary data.</text>
</comment>
<evidence type="ECO:0000259" key="1">
    <source>
        <dbReference type="Pfam" id="PF01261"/>
    </source>
</evidence>
<feature type="domain" description="Xylose isomerase-like TIM barrel" evidence="1">
    <location>
        <begin position="25"/>
        <end position="245"/>
    </location>
</feature>
<dbReference type="InterPro" id="IPR036237">
    <property type="entry name" value="Xyl_isomerase-like_sf"/>
</dbReference>
<keyword evidence="3" id="KW-1185">Reference proteome</keyword>
<dbReference type="PANTHER" id="PTHR12110">
    <property type="entry name" value="HYDROXYPYRUVATE ISOMERASE"/>
    <property type="match status" value="1"/>
</dbReference>
<sequence>MKNNEIKLGVFNWFGNVMPPVLRVKKIIDAGFDSIMLWWDDELFSEEGKEALTSILSMNINIENIHFPYYECNKIWDDNIEERKYIFNEFTRCISDCDKYNIPIIVMHPTHGHNLCNPNVTGLNLIKDIVNETKKHNIRIALENTSHIYYFKYILDNIKSDYLGVCYDSSHANIYNTSICEVLDDYGDRVIALHLSDNDGCTDKHWLPYCGEIDWTEILVKLGAIRYRGNISLEVFNDKIKDKYESDDFLKEAYKKAVILKNKLEYIL</sequence>